<dbReference type="Pfam" id="PF00591">
    <property type="entry name" value="Glycos_transf_3"/>
    <property type="match status" value="1"/>
</dbReference>
<feature type="binding site" evidence="4">
    <location>
        <position position="230"/>
    </location>
    <ligand>
        <name>Mg(2+)</name>
        <dbReference type="ChEBI" id="CHEBI:18420"/>
        <label>1</label>
    </ligand>
</feature>
<comment type="cofactor">
    <cofactor evidence="4">
        <name>Mg(2+)</name>
        <dbReference type="ChEBI" id="CHEBI:18420"/>
    </cofactor>
    <text evidence="4">Binds 2 magnesium ions per monomer.</text>
</comment>
<evidence type="ECO:0000313" key="8">
    <source>
        <dbReference type="Proteomes" id="UP001595533"/>
    </source>
</evidence>
<comment type="caution">
    <text evidence="4">Lacks conserved residue(s) required for the propagation of feature annotation.</text>
</comment>
<evidence type="ECO:0000259" key="6">
    <source>
        <dbReference type="Pfam" id="PF02885"/>
    </source>
</evidence>
<keyword evidence="4" id="KW-0028">Amino-acid biosynthesis</keyword>
<dbReference type="SUPFAM" id="SSF52418">
    <property type="entry name" value="Nucleoside phosphorylase/phosphoribosyltransferase catalytic domain"/>
    <property type="match status" value="1"/>
</dbReference>
<dbReference type="InterPro" id="IPR017459">
    <property type="entry name" value="Glycosyl_Trfase_fam3_N_dom"/>
</dbReference>
<evidence type="ECO:0000256" key="4">
    <source>
        <dbReference type="HAMAP-Rule" id="MF_00211"/>
    </source>
</evidence>
<dbReference type="GO" id="GO:0004048">
    <property type="term" value="F:anthranilate phosphoribosyltransferase activity"/>
    <property type="evidence" value="ECO:0007669"/>
    <property type="project" value="UniProtKB-EC"/>
</dbReference>
<dbReference type="PANTHER" id="PTHR43285:SF2">
    <property type="entry name" value="ANTHRANILATE PHOSPHORIBOSYLTRANSFERASE"/>
    <property type="match status" value="1"/>
</dbReference>
<dbReference type="InterPro" id="IPR036320">
    <property type="entry name" value="Glycosyl_Trfase_fam3_N_dom_sf"/>
</dbReference>
<comment type="catalytic activity">
    <reaction evidence="4">
        <text>N-(5-phospho-beta-D-ribosyl)anthranilate + diphosphate = 5-phospho-alpha-D-ribose 1-diphosphate + anthranilate</text>
        <dbReference type="Rhea" id="RHEA:11768"/>
        <dbReference type="ChEBI" id="CHEBI:16567"/>
        <dbReference type="ChEBI" id="CHEBI:18277"/>
        <dbReference type="ChEBI" id="CHEBI:33019"/>
        <dbReference type="ChEBI" id="CHEBI:58017"/>
        <dbReference type="EC" id="2.4.2.18"/>
    </reaction>
</comment>
<evidence type="ECO:0000256" key="3">
    <source>
        <dbReference type="ARBA" id="ARBA00022822"/>
    </source>
</evidence>
<feature type="binding site" evidence="4">
    <location>
        <position position="124"/>
    </location>
    <ligand>
        <name>5-phospho-alpha-D-ribose 1-diphosphate</name>
        <dbReference type="ChEBI" id="CHEBI:58017"/>
    </ligand>
</feature>
<dbReference type="InterPro" id="IPR035902">
    <property type="entry name" value="Nuc_phospho_transferase"/>
</dbReference>
<evidence type="ECO:0000259" key="5">
    <source>
        <dbReference type="Pfam" id="PF00591"/>
    </source>
</evidence>
<feature type="binding site" evidence="4">
    <location>
        <position position="96"/>
    </location>
    <ligand>
        <name>Mg(2+)</name>
        <dbReference type="ChEBI" id="CHEBI:18420"/>
        <label>1</label>
    </ligand>
</feature>
<feature type="binding site" evidence="4">
    <location>
        <begin position="112"/>
        <end position="120"/>
    </location>
    <ligand>
        <name>5-phospho-alpha-D-ribose 1-diphosphate</name>
        <dbReference type="ChEBI" id="CHEBI:58017"/>
    </ligand>
</feature>
<dbReference type="Pfam" id="PF02885">
    <property type="entry name" value="Glycos_trans_3N"/>
    <property type="match status" value="1"/>
</dbReference>
<dbReference type="Proteomes" id="UP001595533">
    <property type="component" value="Unassembled WGS sequence"/>
</dbReference>
<keyword evidence="8" id="KW-1185">Reference proteome</keyword>
<keyword evidence="4" id="KW-0057">Aromatic amino acid biosynthesis</keyword>
<dbReference type="EC" id="2.4.2.18" evidence="4"/>
<dbReference type="HAMAP" id="MF_00211">
    <property type="entry name" value="TrpD"/>
    <property type="match status" value="1"/>
</dbReference>
<dbReference type="SUPFAM" id="SSF47648">
    <property type="entry name" value="Nucleoside phosphorylase/phosphoribosyltransferase N-terminal domain"/>
    <property type="match status" value="1"/>
</dbReference>
<name>A0ABV7JBL5_9GAMM</name>
<feature type="binding site" evidence="4">
    <location>
        <position position="170"/>
    </location>
    <ligand>
        <name>anthranilate</name>
        <dbReference type="ChEBI" id="CHEBI:16567"/>
        <label>2</label>
    </ligand>
</feature>
<dbReference type="Gene3D" id="3.40.1030.10">
    <property type="entry name" value="Nucleoside phosphorylase/phosphoribosyltransferase catalytic domain"/>
    <property type="match status" value="1"/>
</dbReference>
<accession>A0ABV7JBL5</accession>
<keyword evidence="3 4" id="KW-0822">Tryptophan biosynthesis</keyword>
<feature type="binding site" evidence="4">
    <location>
        <position position="229"/>
    </location>
    <ligand>
        <name>Mg(2+)</name>
        <dbReference type="ChEBI" id="CHEBI:18420"/>
        <label>2</label>
    </ligand>
</feature>
<feature type="binding site" evidence="4">
    <location>
        <begin position="87"/>
        <end position="88"/>
    </location>
    <ligand>
        <name>5-phospho-alpha-D-ribose 1-diphosphate</name>
        <dbReference type="ChEBI" id="CHEBI:58017"/>
    </ligand>
</feature>
<dbReference type="InterPro" id="IPR005940">
    <property type="entry name" value="Anthranilate_Pribosyl_Tfrase"/>
</dbReference>
<comment type="function">
    <text evidence="4">Catalyzes the transfer of the phosphoribosyl group of 5-phosphorylribose-1-pyrophosphate (PRPP) to anthranilate to yield N-(5'-phosphoribosyl)-anthranilate (PRA).</text>
</comment>
<sequence>MNKTPIQSALDMLGEQQTLPPGRMTAVMNQIMDGEATPAQIGGLLMALKLNGESVADITEAARVMRERAVKVSVNKHHLIDTCGTGGDGVGIFNVSTAAAFIAAAAGCRVAKHGNRSVSSSTGSADVLEAAGFDLSLNADQVAQCIDEFNIGFLFAPAHHGATKYAVGPRKELAVRTMFNLLGPLTNPADTPFQVMGIFAKQWVRTAAEVLRELGSEHVMVVHSQDGMDEISLNAPTDVAELRNGVIREYSLTPEDFAVRRQSVESLVVSNAEESLALIKAALTGQAGPAADMLALNAGAAIYVAGCSAEMKGGVEKARQIMASGAAWELLQNLAAFTCKLGKADE</sequence>
<dbReference type="InterPro" id="IPR000312">
    <property type="entry name" value="Glycosyl_Trfase_fam3"/>
</dbReference>
<evidence type="ECO:0000256" key="1">
    <source>
        <dbReference type="ARBA" id="ARBA00022676"/>
    </source>
</evidence>
<comment type="caution">
    <text evidence="7">The sequence shown here is derived from an EMBL/GenBank/DDBJ whole genome shotgun (WGS) entry which is preliminary data.</text>
</comment>
<dbReference type="NCBIfam" id="TIGR01245">
    <property type="entry name" value="trpD"/>
    <property type="match status" value="1"/>
</dbReference>
<keyword evidence="4" id="KW-0460">Magnesium</keyword>
<proteinExistence type="inferred from homology"/>
<organism evidence="7 8">
    <name type="scientific">Marinicella sediminis</name>
    <dbReference type="NCBI Taxonomy" id="1792834"/>
    <lineage>
        <taxon>Bacteria</taxon>
        <taxon>Pseudomonadati</taxon>
        <taxon>Pseudomonadota</taxon>
        <taxon>Gammaproteobacteria</taxon>
        <taxon>Lysobacterales</taxon>
        <taxon>Marinicellaceae</taxon>
        <taxon>Marinicella</taxon>
    </lineage>
</organism>
<comment type="subunit">
    <text evidence="4">Homodimer.</text>
</comment>
<dbReference type="PANTHER" id="PTHR43285">
    <property type="entry name" value="ANTHRANILATE PHOSPHORIBOSYLTRANSFERASE"/>
    <property type="match status" value="1"/>
</dbReference>
<feature type="binding site" evidence="4">
    <location>
        <position position="84"/>
    </location>
    <ligand>
        <name>anthranilate</name>
        <dbReference type="ChEBI" id="CHEBI:16567"/>
        <label>1</label>
    </ligand>
</feature>
<protein>
    <recommendedName>
        <fullName evidence="4">Anthranilate phosphoribosyltransferase</fullName>
        <ecNumber evidence="4">2.4.2.18</ecNumber>
    </recommendedName>
</protein>
<keyword evidence="2 4" id="KW-0808">Transferase</keyword>
<feature type="binding site" evidence="4">
    <location>
        <position position="230"/>
    </location>
    <ligand>
        <name>Mg(2+)</name>
        <dbReference type="ChEBI" id="CHEBI:18420"/>
        <label>2</label>
    </ligand>
</feature>
<dbReference type="EMBL" id="JBHRTS010000008">
    <property type="protein sequence ID" value="MFC3195384.1"/>
    <property type="molecule type" value="Genomic_DNA"/>
</dbReference>
<comment type="pathway">
    <text evidence="4">Amino-acid biosynthesis; L-tryptophan biosynthesis; L-tryptophan from chorismate: step 2/5.</text>
</comment>
<reference evidence="8" key="1">
    <citation type="journal article" date="2019" name="Int. J. Syst. Evol. Microbiol.">
        <title>The Global Catalogue of Microorganisms (GCM) 10K type strain sequencing project: providing services to taxonomists for standard genome sequencing and annotation.</title>
        <authorList>
            <consortium name="The Broad Institute Genomics Platform"/>
            <consortium name="The Broad Institute Genome Sequencing Center for Infectious Disease"/>
            <person name="Wu L."/>
            <person name="Ma J."/>
        </authorList>
    </citation>
    <scope>NUCLEOTIDE SEQUENCE [LARGE SCALE GENOMIC DNA]</scope>
    <source>
        <strain evidence="8">KCTC 42953</strain>
    </source>
</reference>
<evidence type="ECO:0000256" key="2">
    <source>
        <dbReference type="ARBA" id="ARBA00022679"/>
    </source>
</evidence>
<feature type="domain" description="Glycosyl transferase family 3 N-terminal" evidence="6">
    <location>
        <begin position="8"/>
        <end position="69"/>
    </location>
</feature>
<feature type="binding site" evidence="4">
    <location>
        <position position="84"/>
    </location>
    <ligand>
        <name>5-phospho-alpha-D-ribose 1-diphosphate</name>
        <dbReference type="ChEBI" id="CHEBI:58017"/>
    </ligand>
</feature>
<evidence type="ECO:0000313" key="7">
    <source>
        <dbReference type="EMBL" id="MFC3195384.1"/>
    </source>
</evidence>
<keyword evidence="1 4" id="KW-0328">Glycosyltransferase</keyword>
<keyword evidence="4" id="KW-0479">Metal-binding</keyword>
<comment type="similarity">
    <text evidence="4">Belongs to the anthranilate phosphoribosyltransferase family.</text>
</comment>
<dbReference type="RefSeq" id="WP_077413006.1">
    <property type="nucleotide sequence ID" value="NZ_JBHRTS010000008.1"/>
</dbReference>
<feature type="binding site" evidence="4">
    <location>
        <begin position="94"/>
        <end position="97"/>
    </location>
    <ligand>
        <name>5-phospho-alpha-D-ribose 1-diphosphate</name>
        <dbReference type="ChEBI" id="CHEBI:58017"/>
    </ligand>
</feature>
<gene>
    <name evidence="4 7" type="primary">trpD</name>
    <name evidence="7" type="ORF">ACFODZ_14110</name>
</gene>
<feature type="domain" description="Glycosyl transferase family 3" evidence="5">
    <location>
        <begin position="77"/>
        <end position="327"/>
    </location>
</feature>
<feature type="binding site" evidence="4">
    <location>
        <position position="115"/>
    </location>
    <ligand>
        <name>anthranilate</name>
        <dbReference type="ChEBI" id="CHEBI:16567"/>
        <label>1</label>
    </ligand>
</feature>
<dbReference type="Gene3D" id="1.20.970.10">
    <property type="entry name" value="Transferase, Pyrimidine Nucleoside Phosphorylase, Chain C"/>
    <property type="match status" value="1"/>
</dbReference>